<feature type="transmembrane region" description="Helical" evidence="9">
    <location>
        <begin position="155"/>
        <end position="176"/>
    </location>
</feature>
<keyword evidence="6" id="KW-0325">Glycoprotein</keyword>
<sequence length="666" mass="73225">MEDSTTQLDQSSARKGKIRLAQYLAATTVSVSSFATGVVMGWPSTMLPLLQSAPSPLGDDVEPMSADSSSWLGSLMCFGGILSSPFYNYMVNRHSRKLTGYLVGLPGVIGWLLVLTARSELMLFAGRLFLGAAGNTILGPLYVTEIVDDDIRGGLGSYTILFSFGGILFAYVVGYYASYTTFTAICLAMPVIFMASFFWMPETPVYLISQNNPDGARKALMWLRTGDVVTVDQEMTRLEEAYKKGKENRLTMSSFIKNLKSRGTLKALLISVGLIVNNQLSGITAVLSYTVNIFESAGSELSPNVSTMIVGALQMFGVYLTTILIDRAGRKILLIVSNLASAVCLFALGGFFYLKANGHDVTHLGWLPVTSLGMYVVTIALGVNSIPFIVINEIFNPQMRGFGVAFLICLLNVMAFLVTRFFTDLNNLLGLDGCYWFFAVCLVTMALFCYFIVPETKNKSLDSILKELAGKEFVSRTLSSGVDEQFLVNVYGNTVRRKFEKVGGRQGWTGPPGHRQLSHPPVQQPHWDSNPDLPVIRIPVHCESDAFEHAATEASLTTLFHYKCRWGKSPLRFLVSTTTAHSNNPKTKHEDAKSQQQPNRPIHLYKSGENLHTRKDATHRKHKDMVMAIALTPGEKISDIISRGTGPIPSDTATTYNDKHTTGTHS</sequence>
<feature type="transmembrane region" description="Helical" evidence="9">
    <location>
        <begin position="366"/>
        <end position="390"/>
    </location>
</feature>
<dbReference type="FunFam" id="1.20.1250.20:FF:000055">
    <property type="entry name" value="Facilitated trehalose transporter Tret1-2 homolog"/>
    <property type="match status" value="1"/>
</dbReference>
<evidence type="ECO:0000256" key="9">
    <source>
        <dbReference type="SAM" id="Phobius"/>
    </source>
</evidence>
<dbReference type="EMBL" id="OA564450">
    <property type="protein sequence ID" value="CAD7194340.1"/>
    <property type="molecule type" value="Genomic_DNA"/>
</dbReference>
<dbReference type="CDD" id="cd17358">
    <property type="entry name" value="MFS_GLUT6_8_Class3_like"/>
    <property type="match status" value="1"/>
</dbReference>
<evidence type="ECO:0000256" key="8">
    <source>
        <dbReference type="SAM" id="MobiDB-lite"/>
    </source>
</evidence>
<feature type="transmembrane region" description="Helical" evidence="9">
    <location>
        <begin position="402"/>
        <end position="423"/>
    </location>
</feature>
<dbReference type="PROSITE" id="PS50850">
    <property type="entry name" value="MFS"/>
    <property type="match status" value="1"/>
</dbReference>
<accession>A0A7R8VBX2</accession>
<evidence type="ECO:0000256" key="1">
    <source>
        <dbReference type="ARBA" id="ARBA00004651"/>
    </source>
</evidence>
<keyword evidence="5 9" id="KW-0472">Membrane</keyword>
<evidence type="ECO:0000313" key="11">
    <source>
        <dbReference type="EMBL" id="CAD7194340.1"/>
    </source>
</evidence>
<dbReference type="Pfam" id="PF00083">
    <property type="entry name" value="Sugar_tr"/>
    <property type="match status" value="1"/>
</dbReference>
<protein>
    <recommendedName>
        <fullName evidence="10">Major facilitator superfamily (MFS) profile domain-containing protein</fullName>
    </recommendedName>
</protein>
<dbReference type="InterPro" id="IPR050549">
    <property type="entry name" value="MFS_Trehalose_Transporter"/>
</dbReference>
<comment type="similarity">
    <text evidence="7">Belongs to the major facilitator superfamily. Sugar transporter (TC 2.A.1.1) family. Trehalose transporter subfamily.</text>
</comment>
<feature type="transmembrane region" description="Helical" evidence="9">
    <location>
        <begin position="121"/>
        <end position="143"/>
    </location>
</feature>
<reference evidence="11" key="1">
    <citation type="submission" date="2020-11" db="EMBL/GenBank/DDBJ databases">
        <authorList>
            <person name="Tran Van P."/>
        </authorList>
    </citation>
    <scope>NUCLEOTIDE SEQUENCE</scope>
</reference>
<proteinExistence type="inferred from homology"/>
<gene>
    <name evidence="11" type="ORF">TDIB3V08_LOCUS767</name>
</gene>
<evidence type="ECO:0000256" key="7">
    <source>
        <dbReference type="ARBA" id="ARBA00024348"/>
    </source>
</evidence>
<name>A0A7R8VBX2_TIMDO</name>
<evidence type="ECO:0000259" key="10">
    <source>
        <dbReference type="PROSITE" id="PS50850"/>
    </source>
</evidence>
<dbReference type="SUPFAM" id="SSF103473">
    <property type="entry name" value="MFS general substrate transporter"/>
    <property type="match status" value="1"/>
</dbReference>
<evidence type="ECO:0000256" key="6">
    <source>
        <dbReference type="ARBA" id="ARBA00023180"/>
    </source>
</evidence>
<feature type="transmembrane region" description="Helical" evidence="9">
    <location>
        <begin position="20"/>
        <end position="42"/>
    </location>
</feature>
<feature type="transmembrane region" description="Helical" evidence="9">
    <location>
        <begin position="98"/>
        <end position="115"/>
    </location>
</feature>
<dbReference type="PANTHER" id="PTHR48021">
    <property type="match status" value="1"/>
</dbReference>
<comment type="subcellular location">
    <subcellularLocation>
        <location evidence="1">Cell membrane</location>
        <topology evidence="1">Multi-pass membrane protein</topology>
    </subcellularLocation>
</comment>
<feature type="transmembrane region" description="Helical" evidence="9">
    <location>
        <begin position="332"/>
        <end position="354"/>
    </location>
</feature>
<dbReference type="InterPro" id="IPR036259">
    <property type="entry name" value="MFS_trans_sf"/>
</dbReference>
<organism evidence="11">
    <name type="scientific">Timema douglasi</name>
    <name type="common">Walking stick</name>
    <dbReference type="NCBI Taxonomy" id="61478"/>
    <lineage>
        <taxon>Eukaryota</taxon>
        <taxon>Metazoa</taxon>
        <taxon>Ecdysozoa</taxon>
        <taxon>Arthropoda</taxon>
        <taxon>Hexapoda</taxon>
        <taxon>Insecta</taxon>
        <taxon>Pterygota</taxon>
        <taxon>Neoptera</taxon>
        <taxon>Polyneoptera</taxon>
        <taxon>Phasmatodea</taxon>
        <taxon>Timematodea</taxon>
        <taxon>Timematoidea</taxon>
        <taxon>Timematidae</taxon>
        <taxon>Timema</taxon>
    </lineage>
</organism>
<dbReference type="Gene3D" id="1.20.1250.20">
    <property type="entry name" value="MFS general substrate transporter like domains"/>
    <property type="match status" value="1"/>
</dbReference>
<feature type="region of interest" description="Disordered" evidence="8">
    <location>
        <begin position="580"/>
        <end position="619"/>
    </location>
</feature>
<evidence type="ECO:0000256" key="5">
    <source>
        <dbReference type="ARBA" id="ARBA00023136"/>
    </source>
</evidence>
<dbReference type="PANTHER" id="PTHR48021:SF1">
    <property type="entry name" value="GH07001P-RELATED"/>
    <property type="match status" value="1"/>
</dbReference>
<dbReference type="AlphaFoldDB" id="A0A7R8VBX2"/>
<keyword evidence="3 9" id="KW-0812">Transmembrane</keyword>
<feature type="transmembrane region" description="Helical" evidence="9">
    <location>
        <begin position="182"/>
        <end position="200"/>
    </location>
</feature>
<feature type="transmembrane region" description="Helical" evidence="9">
    <location>
        <begin position="435"/>
        <end position="453"/>
    </location>
</feature>
<dbReference type="InterPro" id="IPR005828">
    <property type="entry name" value="MFS_sugar_transport-like"/>
</dbReference>
<feature type="transmembrane region" description="Helical" evidence="9">
    <location>
        <begin position="307"/>
        <end position="325"/>
    </location>
</feature>
<feature type="transmembrane region" description="Helical" evidence="9">
    <location>
        <begin position="267"/>
        <end position="287"/>
    </location>
</feature>
<feature type="region of interest" description="Disordered" evidence="8">
    <location>
        <begin position="503"/>
        <end position="530"/>
    </location>
</feature>
<keyword evidence="2" id="KW-1003">Cell membrane</keyword>
<evidence type="ECO:0000256" key="4">
    <source>
        <dbReference type="ARBA" id="ARBA00022989"/>
    </source>
</evidence>
<dbReference type="InterPro" id="IPR044775">
    <property type="entry name" value="MFS_ERD6/Tret1-like"/>
</dbReference>
<dbReference type="InterPro" id="IPR020846">
    <property type="entry name" value="MFS_dom"/>
</dbReference>
<dbReference type="GO" id="GO:0005886">
    <property type="term" value="C:plasma membrane"/>
    <property type="evidence" value="ECO:0007669"/>
    <property type="project" value="UniProtKB-SubCell"/>
</dbReference>
<keyword evidence="4 9" id="KW-1133">Transmembrane helix</keyword>
<feature type="transmembrane region" description="Helical" evidence="9">
    <location>
        <begin position="71"/>
        <end position="91"/>
    </location>
</feature>
<feature type="compositionally biased region" description="Basic and acidic residues" evidence="8">
    <location>
        <begin position="657"/>
        <end position="666"/>
    </location>
</feature>
<dbReference type="GO" id="GO:0051119">
    <property type="term" value="F:sugar transmembrane transporter activity"/>
    <property type="evidence" value="ECO:0007669"/>
    <property type="project" value="InterPro"/>
</dbReference>
<feature type="domain" description="Major facilitator superfamily (MFS) profile" evidence="10">
    <location>
        <begin position="21"/>
        <end position="457"/>
    </location>
</feature>
<feature type="region of interest" description="Disordered" evidence="8">
    <location>
        <begin position="640"/>
        <end position="666"/>
    </location>
</feature>
<evidence type="ECO:0000256" key="2">
    <source>
        <dbReference type="ARBA" id="ARBA00022475"/>
    </source>
</evidence>
<evidence type="ECO:0000256" key="3">
    <source>
        <dbReference type="ARBA" id="ARBA00022692"/>
    </source>
</evidence>